<evidence type="ECO:0000313" key="3">
    <source>
        <dbReference type="Proteomes" id="UP001597046"/>
    </source>
</evidence>
<dbReference type="EMBL" id="JBHTKH010000011">
    <property type="protein sequence ID" value="MFD1055833.1"/>
    <property type="molecule type" value="Genomic_DNA"/>
</dbReference>
<dbReference type="Pfam" id="PF01878">
    <property type="entry name" value="EVE"/>
    <property type="match status" value="1"/>
</dbReference>
<dbReference type="SUPFAM" id="SSF88697">
    <property type="entry name" value="PUA domain-like"/>
    <property type="match status" value="1"/>
</dbReference>
<organism evidence="2 3">
    <name type="scientific">Terrabacter terrigena</name>
    <dbReference type="NCBI Taxonomy" id="574718"/>
    <lineage>
        <taxon>Bacteria</taxon>
        <taxon>Bacillati</taxon>
        <taxon>Actinomycetota</taxon>
        <taxon>Actinomycetes</taxon>
        <taxon>Micrococcales</taxon>
        <taxon>Intrasporangiaceae</taxon>
        <taxon>Terrabacter</taxon>
    </lineage>
</organism>
<gene>
    <name evidence="2" type="ORF">ACFQ2V_16075</name>
</gene>
<comment type="caution">
    <text evidence="2">The sequence shown here is derived from an EMBL/GenBank/DDBJ whole genome shotgun (WGS) entry which is preliminary data.</text>
</comment>
<proteinExistence type="predicted"/>
<sequence>MARAGQGGRSVDRARLGAWLLKCNPALWDLQALLDSGRQRLTSWAVHPSYRTRLVAPGDRVVFWVSGDGRDGLTRGVWGLGHTVSEVEPWVETSQGLWRTAAASHAVRERVEIDVRLLDTPVADTELRAAGVDDLEVQRQPFMSNPSWVSREQLAALEPLLPDWPALSDRASA</sequence>
<accession>A0ABW3MYQ9</accession>
<evidence type="ECO:0000313" key="2">
    <source>
        <dbReference type="EMBL" id="MFD1055833.1"/>
    </source>
</evidence>
<dbReference type="RefSeq" id="WP_386053866.1">
    <property type="nucleotide sequence ID" value="NZ_JBHTKH010000011.1"/>
</dbReference>
<dbReference type="InterPro" id="IPR002740">
    <property type="entry name" value="EVE_domain"/>
</dbReference>
<dbReference type="Proteomes" id="UP001597046">
    <property type="component" value="Unassembled WGS sequence"/>
</dbReference>
<feature type="domain" description="EVE" evidence="1">
    <location>
        <begin position="19"/>
        <end position="141"/>
    </location>
</feature>
<dbReference type="InterPro" id="IPR015947">
    <property type="entry name" value="PUA-like_sf"/>
</dbReference>
<name>A0ABW3MYQ9_9MICO</name>
<evidence type="ECO:0000259" key="1">
    <source>
        <dbReference type="Pfam" id="PF01878"/>
    </source>
</evidence>
<keyword evidence="3" id="KW-1185">Reference proteome</keyword>
<protein>
    <submittedName>
        <fullName evidence="2">EVE domain-containing protein</fullName>
    </submittedName>
</protein>
<reference evidence="3" key="1">
    <citation type="journal article" date="2019" name="Int. J. Syst. Evol. Microbiol.">
        <title>The Global Catalogue of Microorganisms (GCM) 10K type strain sequencing project: providing services to taxonomists for standard genome sequencing and annotation.</title>
        <authorList>
            <consortium name="The Broad Institute Genomics Platform"/>
            <consortium name="The Broad Institute Genome Sequencing Center for Infectious Disease"/>
            <person name="Wu L."/>
            <person name="Ma J."/>
        </authorList>
    </citation>
    <scope>NUCLEOTIDE SEQUENCE [LARGE SCALE GENOMIC DNA]</scope>
    <source>
        <strain evidence="3">CCUG 57508</strain>
    </source>
</reference>